<feature type="compositionally biased region" description="Low complexity" evidence="1">
    <location>
        <begin position="330"/>
        <end position="359"/>
    </location>
</feature>
<sequence>MKKLFNVMIATIAVVSLIFAGAMPVSAQDINVKDVLTKVQEANKELGSQEGDAKLDFSVTIDGTEQIAGDLNGTFQMNVDPKFAAFIDGQGNFRQAVPVTDENGNVTETQNQEIPFSGQITVLDSILYAFDGSAWTVEDISDVEAEVSKVYTDAMAQVTESQAEVTDDLVALYEKYMDITETDSEYVFKMKPDINSEEFWADAQKVVDIEKIKQEAIDDAIAQAEAQGIEMTEEQKAQMKDTYDKAFNMIFDMFDNYEIHYAKDTNKVTKLVMNMTLDNEDLAKLASEAMPAEDSQVNLVFNLEMNFKNHGQNFDIQVPADAPTFDGGQESSDGADANASDSATDQAADSASESTESQE</sequence>
<evidence type="ECO:0000313" key="3">
    <source>
        <dbReference type="EMBL" id="EFR31662.1"/>
    </source>
</evidence>
<dbReference type="EMBL" id="AENN01000006">
    <property type="protein sequence ID" value="EFR31662.1"/>
    <property type="molecule type" value="Genomic_DNA"/>
</dbReference>
<reference evidence="3 4" key="1">
    <citation type="submission" date="2010-10" db="EMBL/GenBank/DDBJ databases">
        <authorList>
            <person name="Durkin A.S."/>
            <person name="Madupu R."/>
            <person name="Torralba M."/>
            <person name="Gillis M."/>
            <person name="Methe B."/>
            <person name="Sutton G."/>
            <person name="Nelson K.E."/>
        </authorList>
    </citation>
    <scope>NUCLEOTIDE SEQUENCE [LARGE SCALE GENOMIC DNA]</scope>
    <source>
        <strain evidence="3 4">ACS-139-V-Col8</strain>
    </source>
</reference>
<feature type="chain" id="PRO_5003184770" description="DUF5105 domain-containing protein" evidence="2">
    <location>
        <begin position="28"/>
        <end position="359"/>
    </location>
</feature>
<comment type="caution">
    <text evidence="3">The sequence shown here is derived from an EMBL/GenBank/DDBJ whole genome shotgun (WGS) entry which is preliminary data.</text>
</comment>
<evidence type="ECO:0000256" key="1">
    <source>
        <dbReference type="SAM" id="MobiDB-lite"/>
    </source>
</evidence>
<gene>
    <name evidence="3" type="ORF">HMPREF9257_0199</name>
</gene>
<proteinExistence type="predicted"/>
<feature type="region of interest" description="Disordered" evidence="1">
    <location>
        <begin position="315"/>
        <end position="359"/>
    </location>
</feature>
<dbReference type="RefSeq" id="WP_006417794.1">
    <property type="nucleotide sequence ID" value="NZ_AENN01000006.1"/>
</dbReference>
<dbReference type="eggNOG" id="ENOG50341E8">
    <property type="taxonomic scope" value="Bacteria"/>
</dbReference>
<dbReference type="OrthoDB" id="2139374at2"/>
<evidence type="ECO:0008006" key="5">
    <source>
        <dbReference type="Google" id="ProtNLM"/>
    </source>
</evidence>
<name>E4KMY6_9LACT</name>
<evidence type="ECO:0000313" key="4">
    <source>
        <dbReference type="Proteomes" id="UP000005990"/>
    </source>
</evidence>
<organism evidence="3 4">
    <name type="scientific">Eremococcus coleocola ACS-139-V-Col8</name>
    <dbReference type="NCBI Taxonomy" id="908337"/>
    <lineage>
        <taxon>Bacteria</taxon>
        <taxon>Bacillati</taxon>
        <taxon>Bacillota</taxon>
        <taxon>Bacilli</taxon>
        <taxon>Lactobacillales</taxon>
        <taxon>Aerococcaceae</taxon>
        <taxon>Eremococcus</taxon>
    </lineage>
</organism>
<evidence type="ECO:0000256" key="2">
    <source>
        <dbReference type="SAM" id="SignalP"/>
    </source>
</evidence>
<dbReference type="AlphaFoldDB" id="E4KMY6"/>
<feature type="signal peptide" evidence="2">
    <location>
        <begin position="1"/>
        <end position="27"/>
    </location>
</feature>
<keyword evidence="2" id="KW-0732">Signal</keyword>
<keyword evidence="4" id="KW-1185">Reference proteome</keyword>
<dbReference type="Proteomes" id="UP000005990">
    <property type="component" value="Unassembled WGS sequence"/>
</dbReference>
<accession>E4KMY6</accession>
<protein>
    <recommendedName>
        <fullName evidence="5">DUF5105 domain-containing protein</fullName>
    </recommendedName>
</protein>